<keyword evidence="4 8" id="KW-0547">Nucleotide-binding</keyword>
<dbReference type="Gene3D" id="1.10.8.60">
    <property type="match status" value="1"/>
</dbReference>
<evidence type="ECO:0000259" key="14">
    <source>
        <dbReference type="SMART" id="SM00760"/>
    </source>
</evidence>
<evidence type="ECO:0000256" key="4">
    <source>
        <dbReference type="ARBA" id="ARBA00022741"/>
    </source>
</evidence>
<feature type="compositionally biased region" description="Low complexity" evidence="12">
    <location>
        <begin position="106"/>
        <end position="122"/>
    </location>
</feature>
<dbReference type="HAMAP" id="MF_00377">
    <property type="entry name" value="DnaA_bact"/>
    <property type="match status" value="1"/>
</dbReference>
<feature type="region of interest" description="Disordered" evidence="12">
    <location>
        <begin position="101"/>
        <end position="162"/>
    </location>
</feature>
<dbReference type="PRINTS" id="PR00051">
    <property type="entry name" value="DNAA"/>
</dbReference>
<dbReference type="SMART" id="SM00760">
    <property type="entry name" value="Bac_DnaA_C"/>
    <property type="match status" value="1"/>
</dbReference>
<evidence type="ECO:0000256" key="7">
    <source>
        <dbReference type="ARBA" id="ARBA00023125"/>
    </source>
</evidence>
<feature type="binding site" evidence="8">
    <location>
        <position position="208"/>
    </location>
    <ligand>
        <name>ATP</name>
        <dbReference type="ChEBI" id="CHEBI:30616"/>
    </ligand>
</feature>
<evidence type="ECO:0000256" key="9">
    <source>
        <dbReference type="NCBIfam" id="TIGR00362"/>
    </source>
</evidence>
<evidence type="ECO:0000256" key="5">
    <source>
        <dbReference type="ARBA" id="ARBA00022840"/>
    </source>
</evidence>
<feature type="domain" description="Chromosomal replication initiator DnaA C-terminal" evidence="14">
    <location>
        <begin position="404"/>
        <end position="473"/>
    </location>
</feature>
<evidence type="ECO:0000256" key="2">
    <source>
        <dbReference type="ARBA" id="ARBA00022490"/>
    </source>
</evidence>
<dbReference type="InterPro" id="IPR027417">
    <property type="entry name" value="P-loop_NTPase"/>
</dbReference>
<accession>A0A517R4Z6</accession>
<evidence type="ECO:0000256" key="1">
    <source>
        <dbReference type="ARBA" id="ARBA00006583"/>
    </source>
</evidence>
<dbReference type="RefSeq" id="WP_310820626.1">
    <property type="nucleotide sequence ID" value="NZ_CP036268.1"/>
</dbReference>
<dbReference type="GO" id="GO:0008289">
    <property type="term" value="F:lipid binding"/>
    <property type="evidence" value="ECO:0007669"/>
    <property type="project" value="UniProtKB-KW"/>
</dbReference>
<dbReference type="Gene3D" id="1.10.1750.10">
    <property type="match status" value="1"/>
</dbReference>
<dbReference type="EMBL" id="CP036268">
    <property type="protein sequence ID" value="QDT38942.1"/>
    <property type="molecule type" value="Genomic_DNA"/>
</dbReference>
<dbReference type="PANTHER" id="PTHR30050">
    <property type="entry name" value="CHROMOSOMAL REPLICATION INITIATOR PROTEIN DNAA"/>
    <property type="match status" value="1"/>
</dbReference>
<dbReference type="GO" id="GO:0005737">
    <property type="term" value="C:cytoplasm"/>
    <property type="evidence" value="ECO:0007669"/>
    <property type="project" value="UniProtKB-SubCell"/>
</dbReference>
<comment type="domain">
    <text evidence="8">Domain I is involved in oligomerization and binding regulators, domain II is flexibile and of varying length in different bacteria, domain III forms the AAA+ region, while domain IV binds dsDNA.</text>
</comment>
<feature type="region of interest" description="Domain I, interacts with DnaA modulators" evidence="8">
    <location>
        <begin position="1"/>
        <end position="108"/>
    </location>
</feature>
<dbReference type="KEGG" id="svp:Pan189_33420"/>
<dbReference type="Proteomes" id="UP000317318">
    <property type="component" value="Chromosome"/>
</dbReference>
<feature type="binding site" evidence="8">
    <location>
        <position position="207"/>
    </location>
    <ligand>
        <name>ATP</name>
        <dbReference type="ChEBI" id="CHEBI:30616"/>
    </ligand>
</feature>
<dbReference type="InterPro" id="IPR013159">
    <property type="entry name" value="DnaA_C"/>
</dbReference>
<dbReference type="SUPFAM" id="SSF48295">
    <property type="entry name" value="TrpR-like"/>
    <property type="match status" value="1"/>
</dbReference>
<dbReference type="Gene3D" id="3.40.50.300">
    <property type="entry name" value="P-loop containing nucleotide triphosphate hydrolases"/>
    <property type="match status" value="1"/>
</dbReference>
<dbReference type="GO" id="GO:0006275">
    <property type="term" value="P:regulation of DNA replication"/>
    <property type="evidence" value="ECO:0007669"/>
    <property type="project" value="UniProtKB-UniRule"/>
</dbReference>
<comment type="caution">
    <text evidence="8">Lacks conserved residue(s) required for the propagation of feature annotation.</text>
</comment>
<feature type="domain" description="AAA+ ATPase" evidence="13">
    <location>
        <begin position="193"/>
        <end position="327"/>
    </location>
</feature>
<dbReference type="InterPro" id="IPR001957">
    <property type="entry name" value="Chromosome_initiator_DnaA"/>
</dbReference>
<dbReference type="InterPro" id="IPR013317">
    <property type="entry name" value="DnaA_dom"/>
</dbReference>
<dbReference type="Gene3D" id="3.30.300.180">
    <property type="match status" value="1"/>
</dbReference>
<dbReference type="InterPro" id="IPR010921">
    <property type="entry name" value="Trp_repressor/repl_initiator"/>
</dbReference>
<evidence type="ECO:0000256" key="3">
    <source>
        <dbReference type="ARBA" id="ARBA00022705"/>
    </source>
</evidence>
<dbReference type="CDD" id="cd00009">
    <property type="entry name" value="AAA"/>
    <property type="match status" value="1"/>
</dbReference>
<dbReference type="NCBIfam" id="TIGR00362">
    <property type="entry name" value="DnaA"/>
    <property type="match status" value="1"/>
</dbReference>
<comment type="subunit">
    <text evidence="8">Oligomerizes as a right-handed, spiral filament on DNA at oriC.</text>
</comment>
<feature type="region of interest" description="Disordered" evidence="12">
    <location>
        <begin position="1"/>
        <end position="27"/>
    </location>
</feature>
<evidence type="ECO:0000313" key="16">
    <source>
        <dbReference type="Proteomes" id="UP000317318"/>
    </source>
</evidence>
<evidence type="ECO:0000256" key="8">
    <source>
        <dbReference type="HAMAP-Rule" id="MF_00377"/>
    </source>
</evidence>
<dbReference type="Pfam" id="PF00308">
    <property type="entry name" value="Bac_DnaA"/>
    <property type="match status" value="1"/>
</dbReference>
<dbReference type="GO" id="GO:0005524">
    <property type="term" value="F:ATP binding"/>
    <property type="evidence" value="ECO:0007669"/>
    <property type="project" value="UniProtKB-UniRule"/>
</dbReference>
<name>A0A517R4Z6_9PLAN</name>
<feature type="binding site" evidence="8">
    <location>
        <position position="204"/>
    </location>
    <ligand>
        <name>ATP</name>
        <dbReference type="ChEBI" id="CHEBI:30616"/>
    </ligand>
</feature>
<dbReference type="InterPro" id="IPR020591">
    <property type="entry name" value="Chromosome_initiator_DnaA-like"/>
</dbReference>
<dbReference type="GO" id="GO:0005886">
    <property type="term" value="C:plasma membrane"/>
    <property type="evidence" value="ECO:0007669"/>
    <property type="project" value="TreeGrafter"/>
</dbReference>
<protein>
    <recommendedName>
        <fullName evidence="8 9">Chromosomal replication initiator protein DnaA</fullName>
    </recommendedName>
</protein>
<dbReference type="GO" id="GO:0003688">
    <property type="term" value="F:DNA replication origin binding"/>
    <property type="evidence" value="ECO:0007669"/>
    <property type="project" value="UniProtKB-UniRule"/>
</dbReference>
<dbReference type="GO" id="GO:0006270">
    <property type="term" value="P:DNA replication initiation"/>
    <property type="evidence" value="ECO:0007669"/>
    <property type="project" value="UniProtKB-UniRule"/>
</dbReference>
<keyword evidence="16" id="KW-1185">Reference proteome</keyword>
<dbReference type="CDD" id="cd06571">
    <property type="entry name" value="Bac_DnaA_C"/>
    <property type="match status" value="1"/>
</dbReference>
<dbReference type="PANTHER" id="PTHR30050:SF2">
    <property type="entry name" value="CHROMOSOMAL REPLICATION INITIATOR PROTEIN DNAA"/>
    <property type="match status" value="1"/>
</dbReference>
<proteinExistence type="inferred from homology"/>
<dbReference type="InterPro" id="IPR003593">
    <property type="entry name" value="AAA+_ATPase"/>
</dbReference>
<dbReference type="AlphaFoldDB" id="A0A517R4Z6"/>
<feature type="binding site" evidence="8">
    <location>
        <position position="206"/>
    </location>
    <ligand>
        <name>ATP</name>
        <dbReference type="ChEBI" id="CHEBI:30616"/>
    </ligand>
</feature>
<comment type="similarity">
    <text evidence="1 8 11">Belongs to the DnaA family.</text>
</comment>
<dbReference type="SUPFAM" id="SSF52540">
    <property type="entry name" value="P-loop containing nucleoside triphosphate hydrolases"/>
    <property type="match status" value="1"/>
</dbReference>
<evidence type="ECO:0000259" key="13">
    <source>
        <dbReference type="SMART" id="SM00382"/>
    </source>
</evidence>
<dbReference type="InterPro" id="IPR018312">
    <property type="entry name" value="Chromosome_initiator_DnaA_CS"/>
</dbReference>
<organism evidence="15 16">
    <name type="scientific">Stratiformator vulcanicus</name>
    <dbReference type="NCBI Taxonomy" id="2527980"/>
    <lineage>
        <taxon>Bacteria</taxon>
        <taxon>Pseudomonadati</taxon>
        <taxon>Planctomycetota</taxon>
        <taxon>Planctomycetia</taxon>
        <taxon>Planctomycetales</taxon>
        <taxon>Planctomycetaceae</taxon>
        <taxon>Stratiformator</taxon>
    </lineage>
</organism>
<comment type="function">
    <text evidence="8 10">Plays an essential role in the initiation and regulation of chromosomal replication. ATP-DnaA binds to the origin of replication (oriC) to initiate formation of the DNA replication initiation complex once per cell cycle. Binds the DnaA box (a 9 base pair repeat at the origin) and separates the double-stranded (ds)DNA. Forms a right-handed helical filament on oriC DNA; dsDNA binds to the exterior of the filament while single-stranded (ss)DNA is stabiized in the filament's interior. The ATP-DnaA-oriC complex binds and stabilizes one strand of the AT-rich DNA unwinding element (DUE), permitting loading of DNA polymerase. After initiation quickly degrades to an ADP-DnaA complex that is not apt for DNA replication. Binds acidic phospholipids.</text>
</comment>
<keyword evidence="3 8" id="KW-0235">DNA replication</keyword>
<dbReference type="PROSITE" id="PS01008">
    <property type="entry name" value="DNAA"/>
    <property type="match status" value="1"/>
</dbReference>
<sequence length="506" mass="56022">MGLRAFNGGGCKMQPERSRGSASEENPTVEIENTVRAALDGTTYRNWFGDKVRFELEDDLLIVRVGSPFLVSWMQRHFSGVLRDALRESIGRPGQLRFSVDGTLRTATSQSESSGESSGAQSHSDRSNGADFSPVDSPAVAVAGKIGRRPSPPASDRSRPPRRFSDFSEFVVGECNEVAHRAASQLSADPSGAASPLFIHGGVGVGKTHLLEAVYRKVRGTANSLRVVYMTAETFGNYFGASLKKGTTPAFRQRVRTADVLILDDVDFFEGKRVFQEELLHTLQSFEQRGMTVVLAADRHPRLFTKVSDELVSRFLAGTVVRVQNPDVETRRQIIERRGLVGGKPLPVTVRDYIANRFRNNVREVEGAMNVLETYASMTTQPISLHSARRILTELERDCLRVVQVTDVERAVCDVFNVGTEELRSNRRTRSISRPRMLAMYLARKHTEAAYAEIGQHFGGRNHSTVISAEKKVGDWLTDGTSIRMSEGNLSFAEVIESIEARLQAS</sequence>
<dbReference type="SMART" id="SM00382">
    <property type="entry name" value="AAA"/>
    <property type="match status" value="1"/>
</dbReference>
<evidence type="ECO:0000256" key="11">
    <source>
        <dbReference type="RuleBase" id="RU004227"/>
    </source>
</evidence>
<feature type="region of interest" description="Domain IV, binds dsDNA" evidence="8">
    <location>
        <begin position="377"/>
        <end position="506"/>
    </location>
</feature>
<dbReference type="InterPro" id="IPR038454">
    <property type="entry name" value="DnaA_N_sf"/>
</dbReference>
<evidence type="ECO:0000256" key="10">
    <source>
        <dbReference type="RuleBase" id="RU000577"/>
    </source>
</evidence>
<dbReference type="Pfam" id="PF08299">
    <property type="entry name" value="Bac_DnaA_C"/>
    <property type="match status" value="1"/>
</dbReference>
<reference evidence="15 16" key="1">
    <citation type="submission" date="2019-02" db="EMBL/GenBank/DDBJ databases">
        <title>Deep-cultivation of Planctomycetes and their phenomic and genomic characterization uncovers novel biology.</title>
        <authorList>
            <person name="Wiegand S."/>
            <person name="Jogler M."/>
            <person name="Boedeker C."/>
            <person name="Pinto D."/>
            <person name="Vollmers J."/>
            <person name="Rivas-Marin E."/>
            <person name="Kohn T."/>
            <person name="Peeters S.H."/>
            <person name="Heuer A."/>
            <person name="Rast P."/>
            <person name="Oberbeckmann S."/>
            <person name="Bunk B."/>
            <person name="Jeske O."/>
            <person name="Meyerdierks A."/>
            <person name="Storesund J.E."/>
            <person name="Kallscheuer N."/>
            <person name="Luecker S."/>
            <person name="Lage O.M."/>
            <person name="Pohl T."/>
            <person name="Merkel B.J."/>
            <person name="Hornburger P."/>
            <person name="Mueller R.-W."/>
            <person name="Bruemmer F."/>
            <person name="Labrenz M."/>
            <person name="Spormann A.M."/>
            <person name="Op den Camp H."/>
            <person name="Overmann J."/>
            <person name="Amann R."/>
            <person name="Jetten M.S.M."/>
            <person name="Mascher T."/>
            <person name="Medema M.H."/>
            <person name="Devos D.P."/>
            <person name="Kaster A.-K."/>
            <person name="Ovreas L."/>
            <person name="Rohde M."/>
            <person name="Galperin M.Y."/>
            <person name="Jogler C."/>
        </authorList>
    </citation>
    <scope>NUCLEOTIDE SEQUENCE [LARGE SCALE GENOMIC DNA]</scope>
    <source>
        <strain evidence="15 16">Pan189</strain>
    </source>
</reference>
<gene>
    <name evidence="15" type="primary">dnaA_2</name>
    <name evidence="8" type="synonym">dnaA</name>
    <name evidence="15" type="ORF">Pan189_33420</name>
</gene>
<keyword evidence="2 8" id="KW-0963">Cytoplasm</keyword>
<comment type="subcellular location">
    <subcellularLocation>
        <location evidence="8">Cytoplasm</location>
    </subcellularLocation>
</comment>
<evidence type="ECO:0000256" key="12">
    <source>
        <dbReference type="SAM" id="MobiDB-lite"/>
    </source>
</evidence>
<evidence type="ECO:0000256" key="6">
    <source>
        <dbReference type="ARBA" id="ARBA00023121"/>
    </source>
</evidence>
<keyword evidence="5 8" id="KW-0067">ATP-binding</keyword>
<keyword evidence="6 8" id="KW-0446">Lipid-binding</keyword>
<keyword evidence="7 8" id="KW-0238">DNA-binding</keyword>
<evidence type="ECO:0000313" key="15">
    <source>
        <dbReference type="EMBL" id="QDT38942.1"/>
    </source>
</evidence>